<evidence type="ECO:0000313" key="6">
    <source>
        <dbReference type="Proteomes" id="UP000191518"/>
    </source>
</evidence>
<dbReference type="STRING" id="29845.A0A1V6RU24"/>
<keyword evidence="2" id="KW-0378">Hydrolase</keyword>
<sequence length="148" mass="16369">MPGMKVESIKNAAAIAAFNTMSTYTSNMTGRIPGKLDGTWGEGGALFQTMIEYWHFTGDASNNKATYSDWAEKIWSASVPILNTTNWRIVDGGAAYMYNVINGEISKWNSGIDGLLNTSFKLFFPQSYGGKIMTETSCEITKTCNRYQ</sequence>
<dbReference type="Proteomes" id="UP000191518">
    <property type="component" value="Unassembled WGS sequence"/>
</dbReference>
<evidence type="ECO:0008006" key="7">
    <source>
        <dbReference type="Google" id="ProtNLM"/>
    </source>
</evidence>
<dbReference type="EMBL" id="MDYP01000026">
    <property type="protein sequence ID" value="OQE05272.1"/>
    <property type="molecule type" value="Genomic_DNA"/>
</dbReference>
<proteinExistence type="predicted"/>
<dbReference type="GO" id="GO:0016052">
    <property type="term" value="P:carbohydrate catabolic process"/>
    <property type="evidence" value="ECO:0007669"/>
    <property type="project" value="InterPro"/>
</dbReference>
<comment type="caution">
    <text evidence="5">The sequence shown here is derived from an EMBL/GenBank/DDBJ whole genome shotgun (WGS) entry which is preliminary data.</text>
</comment>
<evidence type="ECO:0000256" key="3">
    <source>
        <dbReference type="ARBA" id="ARBA00023180"/>
    </source>
</evidence>
<organism evidence="5 6">
    <name type="scientific">Penicillium vulpinum</name>
    <dbReference type="NCBI Taxonomy" id="29845"/>
    <lineage>
        <taxon>Eukaryota</taxon>
        <taxon>Fungi</taxon>
        <taxon>Dikarya</taxon>
        <taxon>Ascomycota</taxon>
        <taxon>Pezizomycotina</taxon>
        <taxon>Eurotiomycetes</taxon>
        <taxon>Eurotiomycetidae</taxon>
        <taxon>Eurotiales</taxon>
        <taxon>Aspergillaceae</taxon>
        <taxon>Penicillium</taxon>
    </lineage>
</organism>
<dbReference type="GO" id="GO:0009272">
    <property type="term" value="P:fungal-type cell wall biogenesis"/>
    <property type="evidence" value="ECO:0007669"/>
    <property type="project" value="TreeGrafter"/>
</dbReference>
<dbReference type="PANTHER" id="PTHR12145">
    <property type="entry name" value="MANNAN ENDO-1,6-ALPHA-MANNOSIDASE DCW1"/>
    <property type="match status" value="1"/>
</dbReference>
<reference evidence="6" key="1">
    <citation type="journal article" date="2017" name="Nat. Microbiol.">
        <title>Global analysis of biosynthetic gene clusters reveals vast potential of secondary metabolite production in Penicillium species.</title>
        <authorList>
            <person name="Nielsen J.C."/>
            <person name="Grijseels S."/>
            <person name="Prigent S."/>
            <person name="Ji B."/>
            <person name="Dainat J."/>
            <person name="Nielsen K.F."/>
            <person name="Frisvad J.C."/>
            <person name="Workman M."/>
            <person name="Nielsen J."/>
        </authorList>
    </citation>
    <scope>NUCLEOTIDE SEQUENCE [LARGE SCALE GENOMIC DNA]</scope>
    <source>
        <strain evidence="6">IBT 29486</strain>
    </source>
</reference>
<dbReference type="GO" id="GO:0008496">
    <property type="term" value="F:mannan endo-1,6-alpha-mannosidase activity"/>
    <property type="evidence" value="ECO:0007669"/>
    <property type="project" value="InterPro"/>
</dbReference>
<keyword evidence="1" id="KW-0732">Signal</keyword>
<keyword evidence="4" id="KW-0326">Glycosidase</keyword>
<evidence type="ECO:0000256" key="1">
    <source>
        <dbReference type="ARBA" id="ARBA00022729"/>
    </source>
</evidence>
<evidence type="ECO:0000256" key="4">
    <source>
        <dbReference type="ARBA" id="ARBA00023295"/>
    </source>
</evidence>
<dbReference type="Pfam" id="PF03663">
    <property type="entry name" value="Glyco_hydro_76"/>
    <property type="match status" value="2"/>
</dbReference>
<protein>
    <recommendedName>
        <fullName evidence="7">Mannan endo-1,6-alpha-mannosidase</fullName>
    </recommendedName>
</protein>
<dbReference type="PANTHER" id="PTHR12145:SF37">
    <property type="entry name" value="MANNAN ENDO-1,6-ALPHA-MANNOSIDASE"/>
    <property type="match status" value="1"/>
</dbReference>
<dbReference type="AlphaFoldDB" id="A0A1V6RU24"/>
<evidence type="ECO:0000256" key="2">
    <source>
        <dbReference type="ARBA" id="ARBA00022801"/>
    </source>
</evidence>
<dbReference type="InterPro" id="IPR005198">
    <property type="entry name" value="Glyco_hydro_76"/>
</dbReference>
<dbReference type="InterPro" id="IPR014480">
    <property type="entry name" value="Mannan-1_6-alpha_mannosidase"/>
</dbReference>
<keyword evidence="3" id="KW-0325">Glycoprotein</keyword>
<evidence type="ECO:0000313" key="5">
    <source>
        <dbReference type="EMBL" id="OQE05272.1"/>
    </source>
</evidence>
<keyword evidence="6" id="KW-1185">Reference proteome</keyword>
<accession>A0A1V6RU24</accession>
<name>A0A1V6RU24_9EURO</name>
<gene>
    <name evidence="5" type="ORF">PENVUL_c026G01242</name>
</gene>